<sequence>MDVLHALRHVKPMGEGETRPHLFYCDDGNKYVVKLMNNKQGKGVLINEYIAYRLAKLMNLPAAEYKIVHISSELIDMFPALKKLNVPEGPHIGCLFAEQAVTLKNEVNLSSCQNIETISGMIVFDYWIMNWDRYVTGANLLFLRDTKRLLLIDHANAFCGPEWDPDELEENKNFVEVYWGHYYEIFVPYIDSSDPFYSYLSTLEALERWELKEAVSGIPKEWKISRSMLEYLIEFLLCRKNLVRDAIMQLQDKFPIWSKH</sequence>
<protein>
    <recommendedName>
        <fullName evidence="1">HipA-like kinase domain-containing protein</fullName>
    </recommendedName>
</protein>
<proteinExistence type="predicted"/>
<evidence type="ECO:0000313" key="3">
    <source>
        <dbReference type="Proteomes" id="UP000659344"/>
    </source>
</evidence>
<accession>A0ABQ1YRN9</accession>
<name>A0ABQ1YRN9_9BACL</name>
<dbReference type="Proteomes" id="UP000659344">
    <property type="component" value="Unassembled WGS sequence"/>
</dbReference>
<comment type="caution">
    <text evidence="2">The sequence shown here is derived from an EMBL/GenBank/DDBJ whole genome shotgun (WGS) entry which is preliminary data.</text>
</comment>
<dbReference type="Pfam" id="PF20613">
    <property type="entry name" value="HipA_2"/>
    <property type="match status" value="1"/>
</dbReference>
<evidence type="ECO:0000313" key="2">
    <source>
        <dbReference type="EMBL" id="GGH33958.1"/>
    </source>
</evidence>
<organism evidence="2 3">
    <name type="scientific">Paenibacillus segetis</name>
    <dbReference type="NCBI Taxonomy" id="1325360"/>
    <lineage>
        <taxon>Bacteria</taxon>
        <taxon>Bacillati</taxon>
        <taxon>Bacillota</taxon>
        <taxon>Bacilli</taxon>
        <taxon>Bacillales</taxon>
        <taxon>Paenibacillaceae</taxon>
        <taxon>Paenibacillus</taxon>
    </lineage>
</organism>
<feature type="domain" description="HipA-like kinase" evidence="1">
    <location>
        <begin position="11"/>
        <end position="228"/>
    </location>
</feature>
<keyword evidence="3" id="KW-1185">Reference proteome</keyword>
<gene>
    <name evidence="2" type="ORF">GCM10008013_39410</name>
</gene>
<evidence type="ECO:0000259" key="1">
    <source>
        <dbReference type="Pfam" id="PF20613"/>
    </source>
</evidence>
<reference evidence="3" key="1">
    <citation type="journal article" date="2019" name="Int. J. Syst. Evol. Microbiol.">
        <title>The Global Catalogue of Microorganisms (GCM) 10K type strain sequencing project: providing services to taxonomists for standard genome sequencing and annotation.</title>
        <authorList>
            <consortium name="The Broad Institute Genomics Platform"/>
            <consortium name="The Broad Institute Genome Sequencing Center for Infectious Disease"/>
            <person name="Wu L."/>
            <person name="Ma J."/>
        </authorList>
    </citation>
    <scope>NUCLEOTIDE SEQUENCE [LARGE SCALE GENOMIC DNA]</scope>
    <source>
        <strain evidence="3">CGMCC 1.12769</strain>
    </source>
</reference>
<dbReference type="InterPro" id="IPR046748">
    <property type="entry name" value="HipA_2"/>
</dbReference>
<dbReference type="EMBL" id="BMFT01000003">
    <property type="protein sequence ID" value="GGH33958.1"/>
    <property type="molecule type" value="Genomic_DNA"/>
</dbReference>